<keyword evidence="3 10" id="KW-0328">Glycosyltransferase</keyword>
<dbReference type="GO" id="GO:0016020">
    <property type="term" value="C:membrane"/>
    <property type="evidence" value="ECO:0007669"/>
    <property type="project" value="UniProtKB-SubCell"/>
</dbReference>
<dbReference type="AlphaFoldDB" id="A0A2G5TCP8"/>
<keyword evidence="5 11" id="KW-0812">Transmembrane</keyword>
<comment type="caution">
    <text evidence="12">The sequence shown here is derived from an EMBL/GenBank/DDBJ whole genome shotgun (WGS) entry which is preliminary data.</text>
</comment>
<proteinExistence type="inferred from homology"/>
<evidence type="ECO:0000256" key="9">
    <source>
        <dbReference type="ARBA" id="ARBA00047475"/>
    </source>
</evidence>
<keyword evidence="4 10" id="KW-0808">Transferase</keyword>
<dbReference type="CDD" id="cd03784">
    <property type="entry name" value="GT1_Gtf-like"/>
    <property type="match status" value="1"/>
</dbReference>
<evidence type="ECO:0000313" key="12">
    <source>
        <dbReference type="EMBL" id="PIC25052.1"/>
    </source>
</evidence>
<name>A0A2G5TCP8_9PELO</name>
<dbReference type="InterPro" id="IPR035595">
    <property type="entry name" value="UDP_glycos_trans_CS"/>
</dbReference>
<dbReference type="FunFam" id="3.40.50.2000:FF:000038">
    <property type="entry name" value="UDP-GlucuronosylTransferase"/>
    <property type="match status" value="1"/>
</dbReference>
<dbReference type="PROSITE" id="PS00375">
    <property type="entry name" value="UDPGT"/>
    <property type="match status" value="1"/>
</dbReference>
<dbReference type="Proteomes" id="UP000230233">
    <property type="component" value="Chromosome V"/>
</dbReference>
<dbReference type="PANTHER" id="PTHR48043">
    <property type="entry name" value="EG:EG0003.4 PROTEIN-RELATED"/>
    <property type="match status" value="1"/>
</dbReference>
<keyword evidence="6" id="KW-0732">Signal</keyword>
<dbReference type="Gene3D" id="3.40.50.2000">
    <property type="entry name" value="Glycogen Phosphorylase B"/>
    <property type="match status" value="1"/>
</dbReference>
<dbReference type="InterPro" id="IPR050271">
    <property type="entry name" value="UDP-glycosyltransferase"/>
</dbReference>
<protein>
    <recommendedName>
        <fullName evidence="11">UDP-glucuronosyltransferase</fullName>
        <ecNumber evidence="11">2.4.1.17</ecNumber>
    </recommendedName>
</protein>
<evidence type="ECO:0000256" key="8">
    <source>
        <dbReference type="ARBA" id="ARBA00023136"/>
    </source>
</evidence>
<accession>A0A2G5TCP8</accession>
<evidence type="ECO:0000256" key="6">
    <source>
        <dbReference type="ARBA" id="ARBA00022729"/>
    </source>
</evidence>
<dbReference type="PANTHER" id="PTHR48043:SF9">
    <property type="entry name" value="UDP-GLUCURONOSYLTRANSFERASE"/>
    <property type="match status" value="1"/>
</dbReference>
<comment type="similarity">
    <text evidence="2 10">Belongs to the UDP-glycosyltransferase family.</text>
</comment>
<keyword evidence="7 11" id="KW-1133">Transmembrane helix</keyword>
<comment type="subcellular location">
    <subcellularLocation>
        <location evidence="1 11">Membrane</location>
        <topology evidence="1 11">Single-pass membrane protein</topology>
    </subcellularLocation>
</comment>
<keyword evidence="8 11" id="KW-0472">Membrane</keyword>
<feature type="transmembrane region" description="Helical" evidence="11">
    <location>
        <begin position="372"/>
        <end position="391"/>
    </location>
</feature>
<dbReference type="OrthoDB" id="5835829at2759"/>
<dbReference type="STRING" id="1611254.A0A2G5TCP8"/>
<evidence type="ECO:0000256" key="5">
    <source>
        <dbReference type="ARBA" id="ARBA00022692"/>
    </source>
</evidence>
<organism evidence="12 13">
    <name type="scientific">Caenorhabditis nigoni</name>
    <dbReference type="NCBI Taxonomy" id="1611254"/>
    <lineage>
        <taxon>Eukaryota</taxon>
        <taxon>Metazoa</taxon>
        <taxon>Ecdysozoa</taxon>
        <taxon>Nematoda</taxon>
        <taxon>Chromadorea</taxon>
        <taxon>Rhabditida</taxon>
        <taxon>Rhabditina</taxon>
        <taxon>Rhabditomorpha</taxon>
        <taxon>Rhabditoidea</taxon>
        <taxon>Rhabditidae</taxon>
        <taxon>Peloderinae</taxon>
        <taxon>Caenorhabditis</taxon>
    </lineage>
</organism>
<dbReference type="InterPro" id="IPR002213">
    <property type="entry name" value="UDP_glucos_trans"/>
</dbReference>
<evidence type="ECO:0000256" key="4">
    <source>
        <dbReference type="ARBA" id="ARBA00022679"/>
    </source>
</evidence>
<evidence type="ECO:0000256" key="11">
    <source>
        <dbReference type="RuleBase" id="RU362059"/>
    </source>
</evidence>
<evidence type="ECO:0000313" key="13">
    <source>
        <dbReference type="Proteomes" id="UP000230233"/>
    </source>
</evidence>
<keyword evidence="13" id="KW-1185">Reference proteome</keyword>
<sequence>MFSWFIETMILSCENFLRNQSTLEELKTRKFDVAIAEPFSVCGLALFEELGIKKTILVSSCTHIDLILPYIGEPEEFSWVPSLSSQLVQENKASFHKLFEAEKRACQKAFGTKIPDWKELMASASLFFTNTIPFIDYPRATIQKTIPVGGITVDLEKIRGEKLTEEWEEVLGRREKTMMISFGSIMRSAGMPEDWKSGILATIKSMPNVTFIWKYESEDLDFAQSAENIHFSMWVPQTALLADPRLSGFLTHGGLGSTNELAHLGKPAIMVPIFGDQTRNANMLARHGSVIVLHKKDLTDEEKVGSAIRSILYEDKYMKNAVRVAEMLKNQPTNPKDTVVKYTEFVARFGPFPQMDPYARKLNYLQKNFLDIYFTLTVLVLISALSLFLILKCTCNFKKIKTD</sequence>
<dbReference type="Pfam" id="PF00201">
    <property type="entry name" value="UDPGT"/>
    <property type="match status" value="1"/>
</dbReference>
<evidence type="ECO:0000256" key="10">
    <source>
        <dbReference type="RuleBase" id="RU003718"/>
    </source>
</evidence>
<comment type="catalytic activity">
    <reaction evidence="9 11">
        <text>glucuronate acceptor + UDP-alpha-D-glucuronate = acceptor beta-D-glucuronoside + UDP + H(+)</text>
        <dbReference type="Rhea" id="RHEA:21032"/>
        <dbReference type="ChEBI" id="CHEBI:15378"/>
        <dbReference type="ChEBI" id="CHEBI:58052"/>
        <dbReference type="ChEBI" id="CHEBI:58223"/>
        <dbReference type="ChEBI" id="CHEBI:132367"/>
        <dbReference type="ChEBI" id="CHEBI:132368"/>
        <dbReference type="EC" id="2.4.1.17"/>
    </reaction>
</comment>
<dbReference type="EC" id="2.4.1.17" evidence="11"/>
<evidence type="ECO:0000256" key="2">
    <source>
        <dbReference type="ARBA" id="ARBA00009995"/>
    </source>
</evidence>
<gene>
    <name evidence="12" type="primary">Cnig_chr_V.g18134</name>
    <name evidence="12" type="ORF">B9Z55_018134</name>
</gene>
<evidence type="ECO:0000256" key="3">
    <source>
        <dbReference type="ARBA" id="ARBA00022676"/>
    </source>
</evidence>
<dbReference type="EMBL" id="PDUG01000005">
    <property type="protein sequence ID" value="PIC25052.1"/>
    <property type="molecule type" value="Genomic_DNA"/>
</dbReference>
<dbReference type="SUPFAM" id="SSF53756">
    <property type="entry name" value="UDP-Glycosyltransferase/glycogen phosphorylase"/>
    <property type="match status" value="1"/>
</dbReference>
<evidence type="ECO:0000256" key="1">
    <source>
        <dbReference type="ARBA" id="ARBA00004167"/>
    </source>
</evidence>
<dbReference type="GO" id="GO:0015020">
    <property type="term" value="F:glucuronosyltransferase activity"/>
    <property type="evidence" value="ECO:0007669"/>
    <property type="project" value="UniProtKB-EC"/>
</dbReference>
<reference evidence="13" key="1">
    <citation type="submission" date="2017-10" db="EMBL/GenBank/DDBJ databases">
        <title>Rapid genome shrinkage in a self-fertile nematode reveals novel sperm competition proteins.</title>
        <authorList>
            <person name="Yin D."/>
            <person name="Schwarz E.M."/>
            <person name="Thomas C.G."/>
            <person name="Felde R.L."/>
            <person name="Korf I.F."/>
            <person name="Cutter A.D."/>
            <person name="Schartner C.M."/>
            <person name="Ralston E.J."/>
            <person name="Meyer B.J."/>
            <person name="Haag E.S."/>
        </authorList>
    </citation>
    <scope>NUCLEOTIDE SEQUENCE [LARGE SCALE GENOMIC DNA]</scope>
    <source>
        <strain evidence="13">JU1422</strain>
    </source>
</reference>
<evidence type="ECO:0000256" key="7">
    <source>
        <dbReference type="ARBA" id="ARBA00022989"/>
    </source>
</evidence>